<accession>A0A381TVP7</accession>
<sequence>MTPEEKKEKKARERKELMKKFLAKGGKIEKIPYSVTKEQLKRGQF</sequence>
<reference evidence="1" key="1">
    <citation type="submission" date="2018-05" db="EMBL/GenBank/DDBJ databases">
        <authorList>
            <person name="Lanie J.A."/>
            <person name="Ng W.-L."/>
            <person name="Kazmierczak K.M."/>
            <person name="Andrzejewski T.M."/>
            <person name="Davidsen T.M."/>
            <person name="Wayne K.J."/>
            <person name="Tettelin H."/>
            <person name="Glass J.I."/>
            <person name="Rusch D."/>
            <person name="Podicherti R."/>
            <person name="Tsui H.-C.T."/>
            <person name="Winkler M.E."/>
        </authorList>
    </citation>
    <scope>NUCLEOTIDE SEQUENCE</scope>
</reference>
<protein>
    <submittedName>
        <fullName evidence="1">Uncharacterized protein</fullName>
    </submittedName>
</protein>
<evidence type="ECO:0000313" key="1">
    <source>
        <dbReference type="EMBL" id="SVA19528.1"/>
    </source>
</evidence>
<dbReference type="AlphaFoldDB" id="A0A381TVP7"/>
<organism evidence="1">
    <name type="scientific">marine metagenome</name>
    <dbReference type="NCBI Taxonomy" id="408172"/>
    <lineage>
        <taxon>unclassified sequences</taxon>
        <taxon>metagenomes</taxon>
        <taxon>ecological metagenomes</taxon>
    </lineage>
</organism>
<name>A0A381TVP7_9ZZZZ</name>
<dbReference type="EMBL" id="UINC01005166">
    <property type="protein sequence ID" value="SVA19528.1"/>
    <property type="molecule type" value="Genomic_DNA"/>
</dbReference>
<gene>
    <name evidence="1" type="ORF">METZ01_LOCUS72382</name>
</gene>
<proteinExistence type="predicted"/>